<dbReference type="SUPFAM" id="SSF57850">
    <property type="entry name" value="RING/U-box"/>
    <property type="match status" value="1"/>
</dbReference>
<reference evidence="3" key="1">
    <citation type="journal article" date="2020" name="Stud. Mycol.">
        <title>101 Dothideomycetes genomes: a test case for predicting lifestyles and emergence of pathogens.</title>
        <authorList>
            <person name="Haridas S."/>
            <person name="Albert R."/>
            <person name="Binder M."/>
            <person name="Bloem J."/>
            <person name="Labutti K."/>
            <person name="Salamov A."/>
            <person name="Andreopoulos B."/>
            <person name="Baker S."/>
            <person name="Barry K."/>
            <person name="Bills G."/>
            <person name="Bluhm B."/>
            <person name="Cannon C."/>
            <person name="Castanera R."/>
            <person name="Culley D."/>
            <person name="Daum C."/>
            <person name="Ezra D."/>
            <person name="Gonzalez J."/>
            <person name="Henrissat B."/>
            <person name="Kuo A."/>
            <person name="Liang C."/>
            <person name="Lipzen A."/>
            <person name="Lutzoni F."/>
            <person name="Magnuson J."/>
            <person name="Mondo S."/>
            <person name="Nolan M."/>
            <person name="Ohm R."/>
            <person name="Pangilinan J."/>
            <person name="Park H.-J."/>
            <person name="Ramirez L."/>
            <person name="Alfaro M."/>
            <person name="Sun H."/>
            <person name="Tritt A."/>
            <person name="Yoshinaga Y."/>
            <person name="Zwiers L.-H."/>
            <person name="Turgeon B."/>
            <person name="Goodwin S."/>
            <person name="Spatafora J."/>
            <person name="Crous P."/>
            <person name="Grigoriev I."/>
        </authorList>
    </citation>
    <scope>NUCLEOTIDE SEQUENCE</scope>
    <source>
        <strain evidence="3">CBS 113818</strain>
    </source>
</reference>
<dbReference type="GO" id="GO:0008270">
    <property type="term" value="F:zinc ion binding"/>
    <property type="evidence" value="ECO:0007669"/>
    <property type="project" value="UniProtKB-KW"/>
</dbReference>
<dbReference type="InterPro" id="IPR013083">
    <property type="entry name" value="Znf_RING/FYVE/PHD"/>
</dbReference>
<proteinExistence type="predicted"/>
<evidence type="ECO:0000259" key="2">
    <source>
        <dbReference type="PROSITE" id="PS50089"/>
    </source>
</evidence>
<dbReference type="InterPro" id="IPR001841">
    <property type="entry name" value="Znf_RING"/>
</dbReference>
<dbReference type="EMBL" id="MU006225">
    <property type="protein sequence ID" value="KAF2826746.1"/>
    <property type="molecule type" value="Genomic_DNA"/>
</dbReference>
<dbReference type="Proteomes" id="UP000799424">
    <property type="component" value="Unassembled WGS sequence"/>
</dbReference>
<sequence length="174" mass="19578">MNVIRGEIDTVHDFGMVQWKTVVDCSSPIVSKTKILDSHYEHLYTPESHTTTSLNPKDPSYTIVYSWPIPAEPEQAVTEAFFSQEVADRLTSISTFKCPMCLKKEVPNPTIIIPCGHVQCHDCLEEVLAIGHDAPSCPSCYKPFVKVTDLECFTYVLCPERLELEALKEVSEVE</sequence>
<gene>
    <name evidence="3" type="ORF">CC86DRAFT_466569</name>
</gene>
<evidence type="ECO:0000313" key="4">
    <source>
        <dbReference type="Proteomes" id="UP000799424"/>
    </source>
</evidence>
<keyword evidence="4" id="KW-1185">Reference proteome</keyword>
<organism evidence="3 4">
    <name type="scientific">Ophiobolus disseminans</name>
    <dbReference type="NCBI Taxonomy" id="1469910"/>
    <lineage>
        <taxon>Eukaryota</taxon>
        <taxon>Fungi</taxon>
        <taxon>Dikarya</taxon>
        <taxon>Ascomycota</taxon>
        <taxon>Pezizomycotina</taxon>
        <taxon>Dothideomycetes</taxon>
        <taxon>Pleosporomycetidae</taxon>
        <taxon>Pleosporales</taxon>
        <taxon>Pleosporineae</taxon>
        <taxon>Phaeosphaeriaceae</taxon>
        <taxon>Ophiobolus</taxon>
    </lineage>
</organism>
<dbReference type="Gene3D" id="3.30.40.10">
    <property type="entry name" value="Zinc/RING finger domain, C3HC4 (zinc finger)"/>
    <property type="match status" value="1"/>
</dbReference>
<dbReference type="AlphaFoldDB" id="A0A6A7A0X6"/>
<keyword evidence="1" id="KW-0862">Zinc</keyword>
<keyword evidence="1" id="KW-0863">Zinc-finger</keyword>
<evidence type="ECO:0000313" key="3">
    <source>
        <dbReference type="EMBL" id="KAF2826746.1"/>
    </source>
</evidence>
<keyword evidence="1" id="KW-0479">Metal-binding</keyword>
<evidence type="ECO:0000256" key="1">
    <source>
        <dbReference type="PROSITE-ProRule" id="PRU00175"/>
    </source>
</evidence>
<dbReference type="OrthoDB" id="8062037at2759"/>
<protein>
    <recommendedName>
        <fullName evidence="2">RING-type domain-containing protein</fullName>
    </recommendedName>
</protein>
<accession>A0A6A7A0X6</accession>
<name>A0A6A7A0X6_9PLEO</name>
<dbReference type="Pfam" id="PF13920">
    <property type="entry name" value="zf-C3HC4_3"/>
    <property type="match status" value="1"/>
</dbReference>
<feature type="domain" description="RING-type" evidence="2">
    <location>
        <begin position="98"/>
        <end position="140"/>
    </location>
</feature>
<dbReference type="PROSITE" id="PS50089">
    <property type="entry name" value="ZF_RING_2"/>
    <property type="match status" value="1"/>
</dbReference>